<proteinExistence type="predicted"/>
<name>A0ABQ4KGF4_9BACI</name>
<evidence type="ECO:0000256" key="1">
    <source>
        <dbReference type="ARBA" id="ARBA00023015"/>
    </source>
</evidence>
<dbReference type="InterPro" id="IPR018062">
    <property type="entry name" value="HTH_AraC-typ_CS"/>
</dbReference>
<dbReference type="InterPro" id="IPR020449">
    <property type="entry name" value="Tscrpt_reg_AraC-type_HTH"/>
</dbReference>
<dbReference type="EMBL" id="BORB01000009">
    <property type="protein sequence ID" value="GIN57051.1"/>
    <property type="molecule type" value="Genomic_DNA"/>
</dbReference>
<evidence type="ECO:0000313" key="6">
    <source>
        <dbReference type="Proteomes" id="UP000679950"/>
    </source>
</evidence>
<dbReference type="Proteomes" id="UP000679950">
    <property type="component" value="Unassembled WGS sequence"/>
</dbReference>
<dbReference type="InterPro" id="IPR037923">
    <property type="entry name" value="HTH-like"/>
</dbReference>
<dbReference type="SUPFAM" id="SSF51215">
    <property type="entry name" value="Regulatory protein AraC"/>
    <property type="match status" value="1"/>
</dbReference>
<dbReference type="PANTHER" id="PTHR43280:SF28">
    <property type="entry name" value="HTH-TYPE TRANSCRIPTIONAL ACTIVATOR RHAS"/>
    <property type="match status" value="1"/>
</dbReference>
<keyword evidence="6" id="KW-1185">Reference proteome</keyword>
<reference evidence="5 6" key="1">
    <citation type="submission" date="2021-03" db="EMBL/GenBank/DDBJ databases">
        <title>Antimicrobial resistance genes in bacteria isolated from Japanese honey, and their potential for conferring macrolide and lincosamide resistance in the American foulbrood pathogen Paenibacillus larvae.</title>
        <authorList>
            <person name="Okamoto M."/>
            <person name="Kumagai M."/>
            <person name="Kanamori H."/>
            <person name="Takamatsu D."/>
        </authorList>
    </citation>
    <scope>NUCLEOTIDE SEQUENCE [LARGE SCALE GENOMIC DNA]</scope>
    <source>
        <strain evidence="5 6">J8TS2</strain>
    </source>
</reference>
<evidence type="ECO:0000313" key="5">
    <source>
        <dbReference type="EMBL" id="GIN57051.1"/>
    </source>
</evidence>
<dbReference type="PANTHER" id="PTHR43280">
    <property type="entry name" value="ARAC-FAMILY TRANSCRIPTIONAL REGULATOR"/>
    <property type="match status" value="1"/>
</dbReference>
<sequence length="291" mass="34426">MPDIFGPKYYLENESFSIQLMRRKGYSSMSTPHAHAFYELYYLRKGERVYFINGKVYTVKSGDIIVINPHDVHRTTSSTIPEFERILINFTHDFIQPGILSSDLPLLPFQHGSQLIRFPLEEQPNTEQLIFEMLRECKKKQTGYTLYVKALLSKLLIQIYRQSFHAPPEYDHPMHEKVSEIATYLHQHYLEELTLKNIAEQFYISPSYLSRTFKKVTGFYFSEYVQAVRMREARRQLIESDEKVLTIAENVGFHSIAHFNKVFKKMTGVSPMQFRKQNKHLSYEEQKLFVE</sequence>
<dbReference type="InterPro" id="IPR009057">
    <property type="entry name" value="Homeodomain-like_sf"/>
</dbReference>
<dbReference type="PROSITE" id="PS01124">
    <property type="entry name" value="HTH_ARAC_FAMILY_2"/>
    <property type="match status" value="1"/>
</dbReference>
<dbReference type="InterPro" id="IPR014710">
    <property type="entry name" value="RmlC-like_jellyroll"/>
</dbReference>
<keyword evidence="2" id="KW-0238">DNA-binding</keyword>
<evidence type="ECO:0000259" key="4">
    <source>
        <dbReference type="PROSITE" id="PS01124"/>
    </source>
</evidence>
<dbReference type="RefSeq" id="WP_158320959.1">
    <property type="nucleotide sequence ID" value="NZ_BORB01000009.1"/>
</dbReference>
<dbReference type="Gene3D" id="1.10.10.60">
    <property type="entry name" value="Homeodomain-like"/>
    <property type="match status" value="2"/>
</dbReference>
<keyword evidence="3" id="KW-0804">Transcription</keyword>
<dbReference type="Gene3D" id="2.60.120.10">
    <property type="entry name" value="Jelly Rolls"/>
    <property type="match status" value="1"/>
</dbReference>
<dbReference type="InterPro" id="IPR018060">
    <property type="entry name" value="HTH_AraC"/>
</dbReference>
<accession>A0ABQ4KGF4</accession>
<comment type="caution">
    <text evidence="5">The sequence shown here is derived from an EMBL/GenBank/DDBJ whole genome shotgun (WGS) entry which is preliminary data.</text>
</comment>
<feature type="domain" description="HTH araC/xylS-type" evidence="4">
    <location>
        <begin position="179"/>
        <end position="277"/>
    </location>
</feature>
<dbReference type="PRINTS" id="PR00032">
    <property type="entry name" value="HTHARAC"/>
</dbReference>
<dbReference type="Pfam" id="PF02311">
    <property type="entry name" value="AraC_binding"/>
    <property type="match status" value="1"/>
</dbReference>
<gene>
    <name evidence="5" type="ORF">J8TS2_13700</name>
</gene>
<dbReference type="Pfam" id="PF12833">
    <property type="entry name" value="HTH_18"/>
    <property type="match status" value="1"/>
</dbReference>
<evidence type="ECO:0000256" key="3">
    <source>
        <dbReference type="ARBA" id="ARBA00023163"/>
    </source>
</evidence>
<protein>
    <submittedName>
        <fullName evidence="5">AraC family transcriptional regulator</fullName>
    </submittedName>
</protein>
<keyword evidence="1" id="KW-0805">Transcription regulation</keyword>
<evidence type="ECO:0000256" key="2">
    <source>
        <dbReference type="ARBA" id="ARBA00023125"/>
    </source>
</evidence>
<dbReference type="SUPFAM" id="SSF46689">
    <property type="entry name" value="Homeodomain-like"/>
    <property type="match status" value="2"/>
</dbReference>
<dbReference type="InterPro" id="IPR003313">
    <property type="entry name" value="AraC-bd"/>
</dbReference>
<organism evidence="5 6">
    <name type="scientific">Lederbergia ruris</name>
    <dbReference type="NCBI Taxonomy" id="217495"/>
    <lineage>
        <taxon>Bacteria</taxon>
        <taxon>Bacillati</taxon>
        <taxon>Bacillota</taxon>
        <taxon>Bacilli</taxon>
        <taxon>Bacillales</taxon>
        <taxon>Bacillaceae</taxon>
        <taxon>Lederbergia</taxon>
    </lineage>
</organism>
<dbReference type="SMART" id="SM00342">
    <property type="entry name" value="HTH_ARAC"/>
    <property type="match status" value="1"/>
</dbReference>
<dbReference type="PROSITE" id="PS00041">
    <property type="entry name" value="HTH_ARAC_FAMILY_1"/>
    <property type="match status" value="1"/>
</dbReference>